<protein>
    <submittedName>
        <fullName evidence="1">Uncharacterized protein</fullName>
    </submittedName>
</protein>
<name>X1JJS3_9ZZZZ</name>
<dbReference type="EMBL" id="BARU01044515">
    <property type="protein sequence ID" value="GAH78524.1"/>
    <property type="molecule type" value="Genomic_DNA"/>
</dbReference>
<dbReference type="AlphaFoldDB" id="X1JJS3"/>
<gene>
    <name evidence="1" type="ORF">S03H2_67862</name>
</gene>
<accession>X1JJS3</accession>
<reference evidence="1" key="1">
    <citation type="journal article" date="2014" name="Front. Microbiol.">
        <title>High frequency of phylogenetically diverse reductive dehalogenase-homologous genes in deep subseafloor sedimentary metagenomes.</title>
        <authorList>
            <person name="Kawai M."/>
            <person name="Futagami T."/>
            <person name="Toyoda A."/>
            <person name="Takaki Y."/>
            <person name="Nishi S."/>
            <person name="Hori S."/>
            <person name="Arai W."/>
            <person name="Tsubouchi T."/>
            <person name="Morono Y."/>
            <person name="Uchiyama I."/>
            <person name="Ito T."/>
            <person name="Fujiyama A."/>
            <person name="Inagaki F."/>
            <person name="Takami H."/>
        </authorList>
    </citation>
    <scope>NUCLEOTIDE SEQUENCE</scope>
    <source>
        <strain evidence="1">Expedition CK06-06</strain>
    </source>
</reference>
<organism evidence="1">
    <name type="scientific">marine sediment metagenome</name>
    <dbReference type="NCBI Taxonomy" id="412755"/>
    <lineage>
        <taxon>unclassified sequences</taxon>
        <taxon>metagenomes</taxon>
        <taxon>ecological metagenomes</taxon>
    </lineage>
</organism>
<comment type="caution">
    <text evidence="1">The sequence shown here is derived from an EMBL/GenBank/DDBJ whole genome shotgun (WGS) entry which is preliminary data.</text>
</comment>
<evidence type="ECO:0000313" key="1">
    <source>
        <dbReference type="EMBL" id="GAH78524.1"/>
    </source>
</evidence>
<sequence>MSAEERQSVEYFLQWIQQGGLKDWIQHFLDQGDEVKLRQIKDIYDKIKTVFGF</sequence>
<proteinExistence type="predicted"/>